<organism evidence="7 8">
    <name type="scientific">Blastococcus saxobsidens</name>
    <dbReference type="NCBI Taxonomy" id="138336"/>
    <lineage>
        <taxon>Bacteria</taxon>
        <taxon>Bacillati</taxon>
        <taxon>Actinomycetota</taxon>
        <taxon>Actinomycetes</taxon>
        <taxon>Geodermatophilales</taxon>
        <taxon>Geodermatophilaceae</taxon>
        <taxon>Blastococcus</taxon>
    </lineage>
</organism>
<keyword evidence="8" id="KW-1185">Reference proteome</keyword>
<comment type="caution">
    <text evidence="7">The sequence shown here is derived from an EMBL/GenBank/DDBJ whole genome shotgun (WGS) entry which is preliminary data.</text>
</comment>
<dbReference type="EMBL" id="SHKV01000001">
    <property type="protein sequence ID" value="RZU34367.1"/>
    <property type="molecule type" value="Genomic_DNA"/>
</dbReference>
<dbReference type="AlphaFoldDB" id="A0A4Q7YAY0"/>
<evidence type="ECO:0000313" key="8">
    <source>
        <dbReference type="Proteomes" id="UP000292507"/>
    </source>
</evidence>
<feature type="transmembrane region" description="Helical" evidence="5">
    <location>
        <begin position="12"/>
        <end position="35"/>
    </location>
</feature>
<dbReference type="Proteomes" id="UP000292507">
    <property type="component" value="Unassembled WGS sequence"/>
</dbReference>
<keyword evidence="2 5" id="KW-0812">Transmembrane</keyword>
<name>A0A4Q7YAY0_9ACTN</name>
<evidence type="ECO:0000259" key="6">
    <source>
        <dbReference type="Pfam" id="PF02656"/>
    </source>
</evidence>
<evidence type="ECO:0000256" key="5">
    <source>
        <dbReference type="SAM" id="Phobius"/>
    </source>
</evidence>
<evidence type="ECO:0000313" key="7">
    <source>
        <dbReference type="EMBL" id="RZU34367.1"/>
    </source>
</evidence>
<accession>A0A4Q7YAY0</accession>
<protein>
    <submittedName>
        <fullName evidence="7">Putative membrane protein</fullName>
    </submittedName>
</protein>
<reference evidence="7 8" key="1">
    <citation type="submission" date="2019-02" db="EMBL/GenBank/DDBJ databases">
        <title>Sequencing the genomes of 1000 actinobacteria strains.</title>
        <authorList>
            <person name="Klenk H.-P."/>
        </authorList>
    </citation>
    <scope>NUCLEOTIDE SEQUENCE [LARGE SCALE GENOMIC DNA]</scope>
    <source>
        <strain evidence="7 8">DSM 44509</strain>
    </source>
</reference>
<evidence type="ECO:0000256" key="1">
    <source>
        <dbReference type="ARBA" id="ARBA00004127"/>
    </source>
</evidence>
<keyword evidence="3 5" id="KW-1133">Transmembrane helix</keyword>
<sequence>MIVPMETQPERTVLSWQRTGLGMLAVAGLVAHRAVGTARPALLVAAGITALLGLLMLGRLAPARYRQVCRRVAENRAVSDPTPARVATAGVVLAAVAAAAAVLMPD</sequence>
<dbReference type="InterPro" id="IPR003807">
    <property type="entry name" value="DUF202"/>
</dbReference>
<comment type="subcellular location">
    <subcellularLocation>
        <location evidence="1">Endomembrane system</location>
        <topology evidence="1">Multi-pass membrane protein</topology>
    </subcellularLocation>
</comment>
<keyword evidence="4 5" id="KW-0472">Membrane</keyword>
<proteinExistence type="predicted"/>
<gene>
    <name evidence="7" type="ORF">BKA19_4131</name>
</gene>
<feature type="transmembrane region" description="Helical" evidence="5">
    <location>
        <begin position="41"/>
        <end position="61"/>
    </location>
</feature>
<feature type="transmembrane region" description="Helical" evidence="5">
    <location>
        <begin position="82"/>
        <end position="104"/>
    </location>
</feature>
<evidence type="ECO:0000256" key="2">
    <source>
        <dbReference type="ARBA" id="ARBA00022692"/>
    </source>
</evidence>
<dbReference type="GO" id="GO:0012505">
    <property type="term" value="C:endomembrane system"/>
    <property type="evidence" value="ECO:0007669"/>
    <property type="project" value="UniProtKB-SubCell"/>
</dbReference>
<feature type="domain" description="DUF202" evidence="6">
    <location>
        <begin position="8"/>
        <end position="68"/>
    </location>
</feature>
<evidence type="ECO:0000256" key="3">
    <source>
        <dbReference type="ARBA" id="ARBA00022989"/>
    </source>
</evidence>
<dbReference type="Pfam" id="PF02656">
    <property type="entry name" value="DUF202"/>
    <property type="match status" value="1"/>
</dbReference>
<dbReference type="RefSeq" id="WP_242611318.1">
    <property type="nucleotide sequence ID" value="NZ_POQT01000001.1"/>
</dbReference>
<evidence type="ECO:0000256" key="4">
    <source>
        <dbReference type="ARBA" id="ARBA00023136"/>
    </source>
</evidence>